<evidence type="ECO:0000313" key="4">
    <source>
        <dbReference type="RefSeq" id="XP_006812244.1"/>
    </source>
</evidence>
<dbReference type="GeneID" id="102804726"/>
<dbReference type="SUPFAM" id="SSF57997">
    <property type="entry name" value="Tropomyosin"/>
    <property type="match status" value="1"/>
</dbReference>
<protein>
    <submittedName>
        <fullName evidence="4">LINE-1 type transposase domain-containing protein 1-like</fullName>
    </submittedName>
</protein>
<feature type="coiled-coil region" evidence="1">
    <location>
        <begin position="97"/>
        <end position="131"/>
    </location>
</feature>
<accession>A0ABM0LWV3</accession>
<dbReference type="InterPro" id="IPR004244">
    <property type="entry name" value="Transposase_22"/>
</dbReference>
<evidence type="ECO:0000313" key="3">
    <source>
        <dbReference type="Proteomes" id="UP000694865"/>
    </source>
</evidence>
<dbReference type="RefSeq" id="XP_006812244.1">
    <property type="nucleotide sequence ID" value="XM_006812181.1"/>
</dbReference>
<keyword evidence="3" id="KW-1185">Reference proteome</keyword>
<gene>
    <name evidence="4" type="primary">LOC102804726</name>
</gene>
<evidence type="ECO:0000256" key="2">
    <source>
        <dbReference type="SAM" id="MobiDB-lite"/>
    </source>
</evidence>
<sequence length="266" mass="31072">MPKKSSRKQEKKGEQNEEKTPSPSSHARCGFSTPGTPDDDETEEKEFRRFMNDTLTRIEKKQDKISGNLTQLTKRVQELEDGKHDFQTSLEYSETILRELQDENSVFKNIIEALESRYETMKQQLHVISEDQLMGERYSRSYNIKIVGIEEKEKENAHEVAVKFLGDKFVIAVDEVENAHRTGKIRSQKPRHIIVKLHKRPTKINIMKTQKQILQDSATYIITDLPRADVLEKKRLNHVMRQAWESGKTVVFRNGKLYIKKQLFKG</sequence>
<proteinExistence type="predicted"/>
<keyword evidence="1" id="KW-0175">Coiled coil</keyword>
<dbReference type="PANTHER" id="PTHR11505">
    <property type="entry name" value="L1 TRANSPOSABLE ELEMENT-RELATED"/>
    <property type="match status" value="1"/>
</dbReference>
<dbReference type="Gene3D" id="3.30.70.1820">
    <property type="entry name" value="L1 transposable element, RRM domain"/>
    <property type="match status" value="1"/>
</dbReference>
<feature type="region of interest" description="Disordered" evidence="2">
    <location>
        <begin position="1"/>
        <end position="44"/>
    </location>
</feature>
<dbReference type="Proteomes" id="UP000694865">
    <property type="component" value="Unplaced"/>
</dbReference>
<name>A0ABM0LWV3_SACKO</name>
<organism evidence="3 4">
    <name type="scientific">Saccoglossus kowalevskii</name>
    <name type="common">Acorn worm</name>
    <dbReference type="NCBI Taxonomy" id="10224"/>
    <lineage>
        <taxon>Eukaryota</taxon>
        <taxon>Metazoa</taxon>
        <taxon>Hemichordata</taxon>
        <taxon>Enteropneusta</taxon>
        <taxon>Harrimaniidae</taxon>
        <taxon>Saccoglossus</taxon>
    </lineage>
</organism>
<reference evidence="4" key="1">
    <citation type="submission" date="2025-08" db="UniProtKB">
        <authorList>
            <consortium name="RefSeq"/>
        </authorList>
    </citation>
    <scope>IDENTIFICATION</scope>
    <source>
        <tissue evidence="4">Testes</tissue>
    </source>
</reference>
<feature type="compositionally biased region" description="Basic and acidic residues" evidence="2">
    <location>
        <begin position="7"/>
        <end position="20"/>
    </location>
</feature>
<evidence type="ECO:0000256" key="1">
    <source>
        <dbReference type="SAM" id="Coils"/>
    </source>
</evidence>